<comment type="pathway">
    <text evidence="2">Protein modification; protein glycosylation.</text>
</comment>
<dbReference type="SUPFAM" id="SSF53756">
    <property type="entry name" value="UDP-Glycosyltransferase/glycogen phosphorylase"/>
    <property type="match status" value="1"/>
</dbReference>
<dbReference type="AlphaFoldDB" id="A0A8B8C5H4"/>
<keyword evidence="15" id="KW-1185">Reference proteome</keyword>
<dbReference type="KEGG" id="cvn:111115635"/>
<evidence type="ECO:0000256" key="4">
    <source>
        <dbReference type="ARBA" id="ARBA00022676"/>
    </source>
</evidence>
<accession>A0A8B8C5H4</accession>
<evidence type="ECO:0000256" key="9">
    <source>
        <dbReference type="ARBA" id="ARBA00023034"/>
    </source>
</evidence>
<keyword evidence="7" id="KW-0735">Signal-anchor</keyword>
<dbReference type="GO" id="GO:0000139">
    <property type="term" value="C:Golgi membrane"/>
    <property type="evidence" value="ECO:0007669"/>
    <property type="project" value="UniProtKB-SubCell"/>
</dbReference>
<evidence type="ECO:0000313" key="15">
    <source>
        <dbReference type="Proteomes" id="UP000694844"/>
    </source>
</evidence>
<evidence type="ECO:0000256" key="11">
    <source>
        <dbReference type="ARBA" id="ARBA00023180"/>
    </source>
</evidence>
<evidence type="ECO:0000256" key="3">
    <source>
        <dbReference type="ARBA" id="ARBA00008919"/>
    </source>
</evidence>
<dbReference type="GO" id="GO:0008417">
    <property type="term" value="F:fucosyltransferase activity"/>
    <property type="evidence" value="ECO:0007669"/>
    <property type="project" value="InterPro"/>
</dbReference>
<dbReference type="PANTHER" id="PTHR48438:SF1">
    <property type="entry name" value="ALPHA-(1,3)-FUCOSYLTRANSFERASE C-RELATED"/>
    <property type="match status" value="1"/>
</dbReference>
<evidence type="ECO:0000256" key="12">
    <source>
        <dbReference type="RuleBase" id="RU003832"/>
    </source>
</evidence>
<dbReference type="UniPathway" id="UPA00378"/>
<keyword evidence="9 12" id="KW-0333">Golgi apparatus</keyword>
<evidence type="ECO:0000256" key="5">
    <source>
        <dbReference type="ARBA" id="ARBA00022679"/>
    </source>
</evidence>
<evidence type="ECO:0000313" key="16">
    <source>
        <dbReference type="RefSeq" id="XP_022310161.1"/>
    </source>
</evidence>
<dbReference type="Gene3D" id="3.40.50.11660">
    <property type="entry name" value="Glycosyl transferase family 10, C-terminal domain"/>
    <property type="match status" value="1"/>
</dbReference>
<dbReference type="InterPro" id="IPR038577">
    <property type="entry name" value="GT10-like_C_sf"/>
</dbReference>
<evidence type="ECO:0000256" key="6">
    <source>
        <dbReference type="ARBA" id="ARBA00022692"/>
    </source>
</evidence>
<dbReference type="Pfam" id="PF00852">
    <property type="entry name" value="Glyco_transf_10"/>
    <property type="match status" value="1"/>
</dbReference>
<dbReference type="EC" id="2.4.1.-" evidence="12"/>
<dbReference type="PANTHER" id="PTHR48438">
    <property type="entry name" value="ALPHA-(1,3)-FUCOSYLTRANSFERASE C-RELATED"/>
    <property type="match status" value="1"/>
</dbReference>
<dbReference type="Proteomes" id="UP000694844">
    <property type="component" value="Chromosome 9"/>
</dbReference>
<dbReference type="GeneID" id="111115635"/>
<dbReference type="RefSeq" id="XP_022310161.1">
    <property type="nucleotide sequence ID" value="XM_022454453.1"/>
</dbReference>
<organism evidence="15 16">
    <name type="scientific">Crassostrea virginica</name>
    <name type="common">Eastern oyster</name>
    <dbReference type="NCBI Taxonomy" id="6565"/>
    <lineage>
        <taxon>Eukaryota</taxon>
        <taxon>Metazoa</taxon>
        <taxon>Spiralia</taxon>
        <taxon>Lophotrochozoa</taxon>
        <taxon>Mollusca</taxon>
        <taxon>Bivalvia</taxon>
        <taxon>Autobranchia</taxon>
        <taxon>Pteriomorphia</taxon>
        <taxon>Ostreida</taxon>
        <taxon>Ostreoidea</taxon>
        <taxon>Ostreidae</taxon>
        <taxon>Crassostrea</taxon>
    </lineage>
</organism>
<dbReference type="InterPro" id="IPR001503">
    <property type="entry name" value="Glyco_trans_10"/>
</dbReference>
<proteinExistence type="inferred from homology"/>
<evidence type="ECO:0000259" key="14">
    <source>
        <dbReference type="Pfam" id="PF17039"/>
    </source>
</evidence>
<reference evidence="16" key="1">
    <citation type="submission" date="2025-08" db="UniProtKB">
        <authorList>
            <consortium name="RefSeq"/>
        </authorList>
    </citation>
    <scope>IDENTIFICATION</scope>
    <source>
        <tissue evidence="16">Whole sample</tissue>
    </source>
</reference>
<comment type="subcellular location">
    <subcellularLocation>
        <location evidence="1">Golgi apparatus membrane</location>
        <topology evidence="1">Single-pass type II membrane protein</topology>
    </subcellularLocation>
    <subcellularLocation>
        <location evidence="12">Golgi apparatus</location>
        <location evidence="12">Golgi stack membrane</location>
        <topology evidence="12">Single-pass type II membrane protein</topology>
    </subcellularLocation>
</comment>
<protein>
    <recommendedName>
        <fullName evidence="12">Fucosyltransferase</fullName>
        <ecNumber evidence="12">2.4.1.-</ecNumber>
    </recommendedName>
</protein>
<keyword evidence="5 12" id="KW-0808">Transferase</keyword>
<evidence type="ECO:0000256" key="2">
    <source>
        <dbReference type="ARBA" id="ARBA00004922"/>
    </source>
</evidence>
<dbReference type="GO" id="GO:0032580">
    <property type="term" value="C:Golgi cisterna membrane"/>
    <property type="evidence" value="ECO:0007669"/>
    <property type="project" value="UniProtKB-SubCell"/>
</dbReference>
<dbReference type="Pfam" id="PF17039">
    <property type="entry name" value="Glyco_tran_10_N"/>
    <property type="match status" value="1"/>
</dbReference>
<evidence type="ECO:0000256" key="7">
    <source>
        <dbReference type="ARBA" id="ARBA00022968"/>
    </source>
</evidence>
<dbReference type="OrthoDB" id="427096at2759"/>
<comment type="similarity">
    <text evidence="3 12">Belongs to the glycosyltransferase 10 family.</text>
</comment>
<keyword evidence="11" id="KW-0325">Glycoprotein</keyword>
<evidence type="ECO:0000256" key="8">
    <source>
        <dbReference type="ARBA" id="ARBA00022989"/>
    </source>
</evidence>
<keyword evidence="4 12" id="KW-0328">Glycosyltransferase</keyword>
<evidence type="ECO:0000256" key="1">
    <source>
        <dbReference type="ARBA" id="ARBA00004323"/>
    </source>
</evidence>
<gene>
    <name evidence="16" type="primary">LOC111115635</name>
</gene>
<evidence type="ECO:0000259" key="13">
    <source>
        <dbReference type="Pfam" id="PF00852"/>
    </source>
</evidence>
<keyword evidence="10" id="KW-0472">Membrane</keyword>
<feature type="domain" description="Fucosyltransferase N-terminal" evidence="14">
    <location>
        <begin position="101"/>
        <end position="180"/>
    </location>
</feature>
<feature type="domain" description="Fucosyltransferase C-terminal" evidence="13">
    <location>
        <begin position="200"/>
        <end position="382"/>
    </location>
</feature>
<keyword evidence="6 12" id="KW-0812">Transmembrane</keyword>
<dbReference type="FunFam" id="3.40.50.11660:FF:000002">
    <property type="entry name" value="Alpha-(1,3)-fucosyltransferase"/>
    <property type="match status" value="1"/>
</dbReference>
<dbReference type="InterPro" id="IPR031481">
    <property type="entry name" value="Glyco_tran_10_N"/>
</dbReference>
<evidence type="ECO:0000256" key="10">
    <source>
        <dbReference type="ARBA" id="ARBA00023136"/>
    </source>
</evidence>
<sequence>MVLSKNCGWRLAVSAITLATITLITFSSRVLQMKINFTPKEMDIQKNVNSDAHRFLSKNSNAEKIHKTYRIAKEMDIQKTYRIAWYNIRWYPYLNPSKYDPSMCSIKNCFVEENMTAADIVLINHLDVLSTPTIKKGKNQIWVFHTWESPYFLHRPSKEWSKLIDLSASYMEFSDFFVPFYGRVKIRTTGNSKNLTGILKTKRKDAVWVSSHCPTPAKRENLVKELSKYINVDSYGACGNKKCGKQYDDLNKCAETFVQDYKFYFAFENSICDNYTTEKLYSLFRDRSNIIPVVHGPRDVSKYLPKGTYINSFDFASPKELAMELRRIGNNESEYIRILQEKDKYILPVDHLVKTINKFQCDMCKYLHDLNTGKTNSKAENWRRVYNESLLCV</sequence>
<keyword evidence="8" id="KW-1133">Transmembrane helix</keyword>
<name>A0A8B8C5H4_CRAVI</name>
<dbReference type="InterPro" id="IPR055270">
    <property type="entry name" value="Glyco_tran_10_C"/>
</dbReference>